<reference evidence="2" key="1">
    <citation type="journal article" date="2020" name="mSystems">
        <title>Genome- and Community-Level Interaction Insights into Carbon Utilization and Element Cycling Functions of Hydrothermarchaeota in Hydrothermal Sediment.</title>
        <authorList>
            <person name="Zhou Z."/>
            <person name="Liu Y."/>
            <person name="Xu W."/>
            <person name="Pan J."/>
            <person name="Luo Z.H."/>
            <person name="Li M."/>
        </authorList>
    </citation>
    <scope>NUCLEOTIDE SEQUENCE [LARGE SCALE GENOMIC DNA]</scope>
    <source>
        <strain evidence="2">SpSt-1074</strain>
    </source>
</reference>
<evidence type="ECO:0000256" key="1">
    <source>
        <dbReference type="HAMAP-Rule" id="MF_00975"/>
    </source>
</evidence>
<sequence>MRKTMVVPGEPVCVIEEFLPGDGVIVNSSGLVKSVYVGQVSYDMNKRYVNVVNVKEKQELRARDRVVAEVKDVQEKIAVARAFVKLPDKPLKHRRTGVLLGRRNEQMEDVVGIGDIAVLEVASIYRGLITFDIYKPGCGVVLAFCSVCRRPLEKKDQLLFCGKCGSRERRKTVLKYGNDQLLRELVSTAW</sequence>
<proteinExistence type="inferred from homology"/>
<dbReference type="HAMAP" id="MF_00975">
    <property type="entry name" value="Exosome_Csl4"/>
    <property type="match status" value="1"/>
</dbReference>
<organism evidence="2">
    <name type="scientific">Caldiarchaeum subterraneum</name>
    <dbReference type="NCBI Taxonomy" id="311458"/>
    <lineage>
        <taxon>Archaea</taxon>
        <taxon>Nitrososphaerota</taxon>
        <taxon>Candidatus Caldarchaeales</taxon>
        <taxon>Candidatus Caldarchaeaceae</taxon>
        <taxon>Candidatus Caldarchaeum</taxon>
    </lineage>
</organism>
<name>A0A7J3VTF9_CALS0</name>
<dbReference type="Gene3D" id="2.40.50.140">
    <property type="entry name" value="Nucleic acid-binding proteins"/>
    <property type="match status" value="1"/>
</dbReference>
<comment type="subunit">
    <text evidence="1">Component of the archaeal exosome complex. Forms a trimer of Rrp4 and/or Csl4 subunits. The trimer associates with an hexameric ring-like arrangement composed of 3 Rrp41-Rrp42 heterodimers. Interacts with DnaG.</text>
</comment>
<keyword evidence="1" id="KW-0271">Exosome</keyword>
<dbReference type="NCBIfam" id="NF034126">
    <property type="entry name" value="PRK09521.1"/>
    <property type="match status" value="1"/>
</dbReference>
<dbReference type="SUPFAM" id="SSF110324">
    <property type="entry name" value="Ribosomal L27 protein-like"/>
    <property type="match status" value="1"/>
</dbReference>
<dbReference type="InterPro" id="IPR012340">
    <property type="entry name" value="NA-bd_OB-fold"/>
</dbReference>
<dbReference type="EMBL" id="DRXH01000127">
    <property type="protein sequence ID" value="HHM44397.1"/>
    <property type="molecule type" value="Genomic_DNA"/>
</dbReference>
<keyword evidence="1" id="KW-0479">Metal-binding</keyword>
<comment type="caution">
    <text evidence="2">The sequence shown here is derived from an EMBL/GenBank/DDBJ whole genome shotgun (WGS) entry which is preliminary data.</text>
</comment>
<comment type="subcellular location">
    <subcellularLocation>
        <location evidence="1">Cytoplasm</location>
    </subcellularLocation>
</comment>
<dbReference type="GO" id="GO:0006396">
    <property type="term" value="P:RNA processing"/>
    <property type="evidence" value="ECO:0007669"/>
    <property type="project" value="InterPro"/>
</dbReference>
<dbReference type="GO" id="GO:0006401">
    <property type="term" value="P:RNA catabolic process"/>
    <property type="evidence" value="ECO:0007669"/>
    <property type="project" value="UniProtKB-UniRule"/>
</dbReference>
<dbReference type="SUPFAM" id="SSF50249">
    <property type="entry name" value="Nucleic acid-binding proteins"/>
    <property type="match status" value="1"/>
</dbReference>
<accession>A0A7J3VTF9</accession>
<keyword evidence="1" id="KW-0862">Zinc</keyword>
<feature type="binding site" evidence="1">
    <location>
        <position position="148"/>
    </location>
    <ligand>
        <name>Zn(2+)</name>
        <dbReference type="ChEBI" id="CHEBI:29105"/>
    </ligand>
</feature>
<dbReference type="Gene3D" id="2.40.50.100">
    <property type="match status" value="1"/>
</dbReference>
<dbReference type="GO" id="GO:0008270">
    <property type="term" value="F:zinc ion binding"/>
    <property type="evidence" value="ECO:0007669"/>
    <property type="project" value="UniProtKB-UniRule"/>
</dbReference>
<comment type="similarity">
    <text evidence="1">Belongs to the CSL4 family.</text>
</comment>
<dbReference type="GO" id="GO:0000178">
    <property type="term" value="C:exosome (RNase complex)"/>
    <property type="evidence" value="ECO:0007669"/>
    <property type="project" value="UniProtKB-KW"/>
</dbReference>
<dbReference type="GO" id="GO:0005737">
    <property type="term" value="C:cytoplasm"/>
    <property type="evidence" value="ECO:0007669"/>
    <property type="project" value="UniProtKB-SubCell"/>
</dbReference>
<protein>
    <recommendedName>
        <fullName evidence="1">Exosome complex component Csl4</fullName>
    </recommendedName>
</protein>
<dbReference type="InterPro" id="IPR030850">
    <property type="entry name" value="Exosome_Csl4_arc"/>
</dbReference>
<keyword evidence="1" id="KW-0963">Cytoplasm</keyword>
<dbReference type="CDD" id="cd15489">
    <property type="entry name" value="PHD_SF"/>
    <property type="match status" value="1"/>
</dbReference>
<feature type="binding site" evidence="1">
    <location>
        <position position="164"/>
    </location>
    <ligand>
        <name>Zn(2+)</name>
        <dbReference type="ChEBI" id="CHEBI:29105"/>
    </ligand>
</feature>
<dbReference type="AlphaFoldDB" id="A0A7J3VTF9"/>
<feature type="binding site" evidence="1">
    <location>
        <position position="145"/>
    </location>
    <ligand>
        <name>Zn(2+)</name>
        <dbReference type="ChEBI" id="CHEBI:29105"/>
    </ligand>
</feature>
<gene>
    <name evidence="1" type="primary">csl4</name>
    <name evidence="2" type="ORF">ENM31_03760</name>
</gene>
<comment type="function">
    <text evidence="1">Non-catalytic component of the exosome, which is a complex involved in RNA degradation. Increases the RNA binding and the efficiency of RNA degradation. Helpful for the interaction of the exosome with A-poor RNAs.</text>
</comment>
<evidence type="ECO:0000313" key="2">
    <source>
        <dbReference type="EMBL" id="HHM44397.1"/>
    </source>
</evidence>
<feature type="binding site" evidence="1">
    <location>
        <position position="161"/>
    </location>
    <ligand>
        <name>Zn(2+)</name>
        <dbReference type="ChEBI" id="CHEBI:29105"/>
    </ligand>
</feature>